<dbReference type="OrthoDB" id="5243844at2"/>
<keyword evidence="3" id="KW-0804">Transcription</keyword>
<dbReference type="CDD" id="cd07377">
    <property type="entry name" value="WHTH_GntR"/>
    <property type="match status" value="1"/>
</dbReference>
<dbReference type="InterPro" id="IPR011711">
    <property type="entry name" value="GntR_C"/>
</dbReference>
<dbReference type="GO" id="GO:0003677">
    <property type="term" value="F:DNA binding"/>
    <property type="evidence" value="ECO:0007669"/>
    <property type="project" value="UniProtKB-KW"/>
</dbReference>
<dbReference type="SUPFAM" id="SSF48008">
    <property type="entry name" value="GntR ligand-binding domain-like"/>
    <property type="match status" value="1"/>
</dbReference>
<dbReference type="Pfam" id="PF00392">
    <property type="entry name" value="GntR"/>
    <property type="match status" value="1"/>
</dbReference>
<dbReference type="SMART" id="SM00345">
    <property type="entry name" value="HTH_GNTR"/>
    <property type="match status" value="1"/>
</dbReference>
<sequence>MARKRSSIDLGALPADEGMAGSGSSRDEAIYRNLYAAIVENHLEPGTKLPEDTLGEAFGVSRTSIRKVLQRLAYERLVDVRLNRGATVAQPTVKDARDIFVARRIVECGVMPQVVARMTPHGLEALRDMVRREHEAEARGDRREAIYLSGAFHVELARVAENEAITDFLASLVSRSSLVIATYGAPLAGSCRHSEHDDVLELIASADVDGAREWMERHLTDVERSVVLVEEQPSAPDLRTILNEVARRHRSAR</sequence>
<feature type="domain" description="HTH gntR-type" evidence="4">
    <location>
        <begin position="24"/>
        <end position="91"/>
    </location>
</feature>
<dbReference type="PANTHER" id="PTHR43537:SF53">
    <property type="entry name" value="HTH-TYPE TRANSCRIPTIONAL REPRESSOR NANR"/>
    <property type="match status" value="1"/>
</dbReference>
<evidence type="ECO:0000313" key="6">
    <source>
        <dbReference type="Proteomes" id="UP000015455"/>
    </source>
</evidence>
<keyword evidence="6" id="KW-1185">Reference proteome</keyword>
<keyword evidence="1" id="KW-0805">Transcription regulation</keyword>
<dbReference type="Gene3D" id="1.10.10.10">
    <property type="entry name" value="Winged helix-like DNA-binding domain superfamily/Winged helix DNA-binding domain"/>
    <property type="match status" value="1"/>
</dbReference>
<protein>
    <recommendedName>
        <fullName evidence="4">HTH gntR-type domain-containing protein</fullName>
    </recommendedName>
</protein>
<evidence type="ECO:0000256" key="3">
    <source>
        <dbReference type="ARBA" id="ARBA00023163"/>
    </source>
</evidence>
<dbReference type="PATRIC" id="fig|1348657.5.peg.2872"/>
<dbReference type="InterPro" id="IPR008920">
    <property type="entry name" value="TF_FadR/GntR_C"/>
</dbReference>
<dbReference type="SMART" id="SM00895">
    <property type="entry name" value="FCD"/>
    <property type="match status" value="1"/>
</dbReference>
<dbReference type="InterPro" id="IPR036388">
    <property type="entry name" value="WH-like_DNA-bd_sf"/>
</dbReference>
<keyword evidence="2" id="KW-0238">DNA-binding</keyword>
<dbReference type="GO" id="GO:0003700">
    <property type="term" value="F:DNA-binding transcription factor activity"/>
    <property type="evidence" value="ECO:0007669"/>
    <property type="project" value="InterPro"/>
</dbReference>
<dbReference type="RefSeq" id="WP_021250275.1">
    <property type="nucleotide sequence ID" value="NZ_ATJV01000073.1"/>
</dbReference>
<dbReference type="eggNOG" id="COG1802">
    <property type="taxonomic scope" value="Bacteria"/>
</dbReference>
<dbReference type="PANTHER" id="PTHR43537">
    <property type="entry name" value="TRANSCRIPTIONAL REGULATOR, GNTR FAMILY"/>
    <property type="match status" value="1"/>
</dbReference>
<name>S9ZMC2_9RHOO</name>
<dbReference type="EMBL" id="ATJV01000073">
    <property type="protein sequence ID" value="EPZ14647.1"/>
    <property type="molecule type" value="Genomic_DNA"/>
</dbReference>
<dbReference type="InterPro" id="IPR036390">
    <property type="entry name" value="WH_DNA-bd_sf"/>
</dbReference>
<evidence type="ECO:0000256" key="2">
    <source>
        <dbReference type="ARBA" id="ARBA00023125"/>
    </source>
</evidence>
<evidence type="ECO:0000256" key="1">
    <source>
        <dbReference type="ARBA" id="ARBA00023015"/>
    </source>
</evidence>
<evidence type="ECO:0000259" key="4">
    <source>
        <dbReference type="PROSITE" id="PS50949"/>
    </source>
</evidence>
<dbReference type="STRING" id="1348657.M622_18040"/>
<dbReference type="Gene3D" id="1.20.120.530">
    <property type="entry name" value="GntR ligand-binding domain-like"/>
    <property type="match status" value="1"/>
</dbReference>
<dbReference type="Pfam" id="PF07729">
    <property type="entry name" value="FCD"/>
    <property type="match status" value="1"/>
</dbReference>
<dbReference type="Proteomes" id="UP000015455">
    <property type="component" value="Unassembled WGS sequence"/>
</dbReference>
<proteinExistence type="predicted"/>
<organism evidence="5 6">
    <name type="scientific">Thauera terpenica 58Eu</name>
    <dbReference type="NCBI Taxonomy" id="1348657"/>
    <lineage>
        <taxon>Bacteria</taxon>
        <taxon>Pseudomonadati</taxon>
        <taxon>Pseudomonadota</taxon>
        <taxon>Betaproteobacteria</taxon>
        <taxon>Rhodocyclales</taxon>
        <taxon>Zoogloeaceae</taxon>
        <taxon>Thauera</taxon>
    </lineage>
</organism>
<dbReference type="InterPro" id="IPR000524">
    <property type="entry name" value="Tscrpt_reg_HTH_GntR"/>
</dbReference>
<dbReference type="SUPFAM" id="SSF46785">
    <property type="entry name" value="Winged helix' DNA-binding domain"/>
    <property type="match status" value="1"/>
</dbReference>
<dbReference type="PROSITE" id="PS50949">
    <property type="entry name" value="HTH_GNTR"/>
    <property type="match status" value="1"/>
</dbReference>
<dbReference type="AlphaFoldDB" id="S9ZMC2"/>
<gene>
    <name evidence="5" type="ORF">M622_18040</name>
</gene>
<evidence type="ECO:0000313" key="5">
    <source>
        <dbReference type="EMBL" id="EPZ14647.1"/>
    </source>
</evidence>
<accession>S9ZMC2</accession>
<reference evidence="5 6" key="1">
    <citation type="submission" date="2013-06" db="EMBL/GenBank/DDBJ databases">
        <title>Draft genome sequence of Thauera terpenica.</title>
        <authorList>
            <person name="Liu B."/>
            <person name="Frostegard A.H."/>
            <person name="Shapleigh J.P."/>
        </authorList>
    </citation>
    <scope>NUCLEOTIDE SEQUENCE [LARGE SCALE GENOMIC DNA]</scope>
    <source>
        <strain evidence="5 6">58Eu</strain>
    </source>
</reference>
<comment type="caution">
    <text evidence="5">The sequence shown here is derived from an EMBL/GenBank/DDBJ whole genome shotgun (WGS) entry which is preliminary data.</text>
</comment>